<feature type="compositionally biased region" description="Polar residues" evidence="4">
    <location>
        <begin position="898"/>
        <end position="923"/>
    </location>
</feature>
<feature type="domain" description="NET" evidence="6">
    <location>
        <begin position="681"/>
        <end position="763"/>
    </location>
</feature>
<evidence type="ECO:0000256" key="4">
    <source>
        <dbReference type="SAM" id="MobiDB-lite"/>
    </source>
</evidence>
<dbReference type="Pfam" id="PF17105">
    <property type="entry name" value="BRD4_CDT"/>
    <property type="match status" value="1"/>
</dbReference>
<feature type="compositionally biased region" description="Low complexity" evidence="4">
    <location>
        <begin position="520"/>
        <end position="538"/>
    </location>
</feature>
<evidence type="ECO:0000256" key="1">
    <source>
        <dbReference type="ARBA" id="ARBA00022737"/>
    </source>
</evidence>
<dbReference type="SUPFAM" id="SSF47370">
    <property type="entry name" value="Bromodomain"/>
    <property type="match status" value="2"/>
</dbReference>
<dbReference type="PROSITE" id="PS00633">
    <property type="entry name" value="BROMODOMAIN_1"/>
    <property type="match status" value="2"/>
</dbReference>
<dbReference type="InterPro" id="IPR038336">
    <property type="entry name" value="NET_sf"/>
</dbReference>
<dbReference type="InterPro" id="IPR043509">
    <property type="entry name" value="Bromo_Brdt_II"/>
</dbReference>
<feature type="region of interest" description="Disordered" evidence="4">
    <location>
        <begin position="517"/>
        <end position="550"/>
    </location>
</feature>
<keyword evidence="2 3" id="KW-0103">Bromodomain</keyword>
<dbReference type="InterPro" id="IPR031354">
    <property type="entry name" value="BRD4_CDT"/>
</dbReference>
<dbReference type="SMART" id="SM00297">
    <property type="entry name" value="BROMO"/>
    <property type="match status" value="2"/>
</dbReference>
<dbReference type="RefSeq" id="XP_013774945.1">
    <property type="nucleotide sequence ID" value="XM_013919491.2"/>
</dbReference>
<dbReference type="InterPro" id="IPR043508">
    <property type="entry name" value="Bromo_Brdt_I"/>
</dbReference>
<feature type="region of interest" description="Disordered" evidence="4">
    <location>
        <begin position="171"/>
        <end position="196"/>
    </location>
</feature>
<dbReference type="PANTHER" id="PTHR22880:SF225">
    <property type="entry name" value="BROMODOMAIN-CONTAINING PROTEIN BET-1-RELATED"/>
    <property type="match status" value="1"/>
</dbReference>
<name>A0ABM1B502_LIMPO</name>
<feature type="domain" description="Bromo" evidence="5">
    <location>
        <begin position="411"/>
        <end position="483"/>
    </location>
</feature>
<feature type="compositionally biased region" description="Basic and acidic residues" evidence="4">
    <location>
        <begin position="1242"/>
        <end position="1259"/>
    </location>
</feature>
<dbReference type="InterPro" id="IPR050935">
    <property type="entry name" value="Bromo_chromatin_reader"/>
</dbReference>
<gene>
    <name evidence="8" type="primary">LOC106459826</name>
</gene>
<feature type="compositionally biased region" description="Polar residues" evidence="4">
    <location>
        <begin position="862"/>
        <end position="890"/>
    </location>
</feature>
<dbReference type="GeneID" id="106459826"/>
<dbReference type="Pfam" id="PF17035">
    <property type="entry name" value="BET"/>
    <property type="match status" value="1"/>
</dbReference>
<dbReference type="InterPro" id="IPR018359">
    <property type="entry name" value="Bromodomain_CS"/>
</dbReference>
<protein>
    <submittedName>
        <fullName evidence="8">Bromodomain-containing protein 2-like isoform X1</fullName>
    </submittedName>
</protein>
<evidence type="ECO:0000259" key="5">
    <source>
        <dbReference type="PROSITE" id="PS50014"/>
    </source>
</evidence>
<feature type="compositionally biased region" description="Basic and acidic residues" evidence="4">
    <location>
        <begin position="587"/>
        <end position="600"/>
    </location>
</feature>
<accession>A0ABM1B502</accession>
<feature type="compositionally biased region" description="Basic and acidic residues" evidence="4">
    <location>
        <begin position="1300"/>
        <end position="1340"/>
    </location>
</feature>
<keyword evidence="7" id="KW-1185">Reference proteome</keyword>
<dbReference type="Gene3D" id="1.20.920.10">
    <property type="entry name" value="Bromodomain-like"/>
    <property type="match status" value="2"/>
</dbReference>
<feature type="compositionally biased region" description="Basic residues" evidence="4">
    <location>
        <begin position="661"/>
        <end position="674"/>
    </location>
</feature>
<feature type="compositionally biased region" description="Low complexity" evidence="4">
    <location>
        <begin position="824"/>
        <end position="845"/>
    </location>
</feature>
<feature type="compositionally biased region" description="Basic and acidic residues" evidence="4">
    <location>
        <begin position="773"/>
        <end position="791"/>
    </location>
</feature>
<feature type="compositionally biased region" description="Polar residues" evidence="4">
    <location>
        <begin position="1355"/>
        <end position="1373"/>
    </location>
</feature>
<feature type="compositionally biased region" description="Basic and acidic residues" evidence="4">
    <location>
        <begin position="850"/>
        <end position="861"/>
    </location>
</feature>
<evidence type="ECO:0000259" key="6">
    <source>
        <dbReference type="PROSITE" id="PS51525"/>
    </source>
</evidence>
<dbReference type="InterPro" id="IPR036427">
    <property type="entry name" value="Bromodomain-like_sf"/>
</dbReference>
<sequence>MKMGGSQEESGNHDVVTCLALPYQNATNDASATSEETGPEPVNGIVQPYFVPPSEKPHRNTNQLQYLLKVVMKAVWKHQFAWPFHEPVDTIKLNLPDYHKIIQQPMDLGTIKKRLENCWYYSATECVDDFKTMFTNCYVYNKPGEDVVLMAQTLEKLFLTKIAEMPNQEIEIPMPPVRGPGNKGRGKKGKGGPRGRAATMATVAANPATPVSVAATVPNSLPSVPVSQSQPAPYPPLLTTMAPVSVPGSTNTTTTLSSTAAVTLAPLHVAQKPYAYTGIGDSYLSIPSMTPINDALPVTLHGPTNHHLEGVTQTTAITTVTSVPAKVKKGVKRKADTTTPSNSVPPDMLVYQTSNDTKVSRMSTRRESGRPIKKPSKDLPDIQNANKPRKGKLSEQMKYCSTILKEIFAKKHAGYAWPFYKPVDAELLGLHDYHKVIKQPMDLGTVKQKLDLREYKTPDEFAGDVRLIFTNCYKYNPADHDVVAMAKKLQEVFEILYAKMPDEPAPTEPTPVSQIEKIEGNTTSTGNTSSAYSGSSASENDDSEDERQRKIKQLQEQLRAITEQMSLLAAESRRKAKKKRKRKKKEREKEEPVKEIKPEPEAPPPEPVVTQPSVISPMNSTAPPPSTKETHPPKTQKPAKNKTNATPNKSQNQNKSSGQTKRQRSNSKSSKKSSKSIPAFDSEDEDNAKPMSYDEKRQLSLDINKLPGDKLGRVVHIIQSREPSLRDSNPDEIEIDFETLKPSTLRELEAYVASCLRKKPRKPYSSKNKSAGKSKEEQVREKKQELEKRLQDVSGQLCPSKKPAKKEVENSHGDVGGPSRLSASSSSSSDSDSSSSSSTSSSSDTSDSESEFRRKPKKDQNEQTQRSKQLSQGPPTTSQHSQLNIRNNVQEGYHQFDDSCNSQQPLLQDSRGSSQQMYQSLQLGQPEHRTIAQQVYQQHHPEHKSLSQQMYKQDQAAGRGVSQQIYQRQHSEEKQHMYHQGIPPHLRSLHPELHDILQTDEAVDLEFNQEYEDIGGQSSSLDLSLNSSYTTFKQEGLPQLSLQNQPPVINCQNLTMSQPSTKMAPPVLKKQVILSPPTSSGQHQVSLQNQQPVVNCHSLTMSQPVSKTAPPVLKKHVILSPQSSSGTFLSLNELVGTESDSSGLPHLYPTQTVSSSLELGPVTSMSGAFNLSSVSQITENKNIYLDSLLPQTDLRETSLTTGMDSEPQMEQLSPPDLTLPPGFNDSLISGNAGNQLPLLGAGDKKSRQKQPEVSKEAKPKLKNLGSWSSLVQTVDTSPSSANTALNQRSALHSFQQFKKQAKEKQDKQRQLLEQQEWRRHQKEQVEKERLRLEREKQREKDEEEALERVRKAHQAQWQQGDKKSQVLNNQQSSAADDRERQRQREREQARRRREAMAGQIDMNRQSDIMATFEEML</sequence>
<dbReference type="PRINTS" id="PR00503">
    <property type="entry name" value="BROMODOMAIN"/>
</dbReference>
<feature type="domain" description="Bromo" evidence="5">
    <location>
        <begin position="76"/>
        <end position="148"/>
    </location>
</feature>
<feature type="region of interest" description="Disordered" evidence="4">
    <location>
        <begin position="1299"/>
        <end position="1406"/>
    </location>
</feature>
<reference evidence="8" key="1">
    <citation type="submission" date="2025-08" db="UniProtKB">
        <authorList>
            <consortium name="RefSeq"/>
        </authorList>
    </citation>
    <scope>IDENTIFICATION</scope>
    <source>
        <tissue evidence="8">Muscle</tissue>
    </source>
</reference>
<dbReference type="CDD" id="cd05497">
    <property type="entry name" value="Bromo_Brdt_I_like"/>
    <property type="match status" value="1"/>
</dbReference>
<dbReference type="PROSITE" id="PS50014">
    <property type="entry name" value="BROMODOMAIN_2"/>
    <property type="match status" value="2"/>
</dbReference>
<evidence type="ECO:0000313" key="8">
    <source>
        <dbReference type="RefSeq" id="XP_013774945.1"/>
    </source>
</evidence>
<keyword evidence="1" id="KW-0677">Repeat</keyword>
<evidence type="ECO:0000256" key="3">
    <source>
        <dbReference type="PROSITE-ProRule" id="PRU00035"/>
    </source>
</evidence>
<dbReference type="PANTHER" id="PTHR22880">
    <property type="entry name" value="FALZ-RELATED BROMODOMAIN-CONTAINING PROTEINS"/>
    <property type="match status" value="1"/>
</dbReference>
<dbReference type="PROSITE" id="PS51525">
    <property type="entry name" value="NET"/>
    <property type="match status" value="1"/>
</dbReference>
<feature type="compositionally biased region" description="Basic and acidic residues" evidence="4">
    <location>
        <begin position="364"/>
        <end position="380"/>
    </location>
</feature>
<organism evidence="7 8">
    <name type="scientific">Limulus polyphemus</name>
    <name type="common">Atlantic horseshoe crab</name>
    <dbReference type="NCBI Taxonomy" id="6850"/>
    <lineage>
        <taxon>Eukaryota</taxon>
        <taxon>Metazoa</taxon>
        <taxon>Ecdysozoa</taxon>
        <taxon>Arthropoda</taxon>
        <taxon>Chelicerata</taxon>
        <taxon>Merostomata</taxon>
        <taxon>Xiphosura</taxon>
        <taxon>Limulidae</taxon>
        <taxon>Limulus</taxon>
    </lineage>
</organism>
<feature type="region of interest" description="Disordered" evidence="4">
    <location>
        <begin position="755"/>
        <end position="977"/>
    </location>
</feature>
<feature type="region of interest" description="Disordered" evidence="4">
    <location>
        <begin position="567"/>
        <end position="706"/>
    </location>
</feature>
<feature type="compositionally biased region" description="Polar residues" evidence="4">
    <location>
        <begin position="641"/>
        <end position="660"/>
    </location>
</feature>
<feature type="compositionally biased region" description="Basic and acidic residues" evidence="4">
    <location>
        <begin position="1375"/>
        <end position="1388"/>
    </location>
</feature>
<dbReference type="Proteomes" id="UP000694941">
    <property type="component" value="Unplaced"/>
</dbReference>
<evidence type="ECO:0000313" key="7">
    <source>
        <dbReference type="Proteomes" id="UP000694941"/>
    </source>
</evidence>
<feature type="region of interest" description="Disordered" evidence="4">
    <location>
        <begin position="331"/>
        <end position="350"/>
    </location>
</feature>
<feature type="compositionally biased region" description="Basic residues" evidence="4">
    <location>
        <begin position="574"/>
        <end position="586"/>
    </location>
</feature>
<proteinExistence type="predicted"/>
<feature type="region of interest" description="Disordered" evidence="4">
    <location>
        <begin position="355"/>
        <end position="390"/>
    </location>
</feature>
<feature type="compositionally biased region" description="Polar residues" evidence="4">
    <location>
        <begin position="610"/>
        <end position="621"/>
    </location>
</feature>
<dbReference type="Gene3D" id="1.20.1270.220">
    <property type="match status" value="1"/>
</dbReference>
<dbReference type="Pfam" id="PF00439">
    <property type="entry name" value="Bromodomain"/>
    <property type="match status" value="2"/>
</dbReference>
<dbReference type="InterPro" id="IPR001487">
    <property type="entry name" value="Bromodomain"/>
</dbReference>
<dbReference type="InterPro" id="IPR027353">
    <property type="entry name" value="NET_dom"/>
</dbReference>
<feature type="region of interest" description="Disordered" evidence="4">
    <location>
        <begin position="1203"/>
        <end position="1261"/>
    </location>
</feature>
<feature type="compositionally biased region" description="Basic residues" evidence="4">
    <location>
        <begin position="184"/>
        <end position="193"/>
    </location>
</feature>
<evidence type="ECO:0000256" key="2">
    <source>
        <dbReference type="ARBA" id="ARBA00023117"/>
    </source>
</evidence>
<dbReference type="CDD" id="cd05498">
    <property type="entry name" value="Bromo_Brdt_II_like"/>
    <property type="match status" value="1"/>
</dbReference>